<comment type="caution">
    <text evidence="1">The sequence shown here is derived from an EMBL/GenBank/DDBJ whole genome shotgun (WGS) entry which is preliminary data.</text>
</comment>
<gene>
    <name evidence="1" type="ORF">PRLR5076_19390</name>
</gene>
<proteinExistence type="predicted"/>
<accession>A0A9R1CYL5</accession>
<dbReference type="GeneID" id="72466872"/>
<dbReference type="Proteomes" id="UP000825483">
    <property type="component" value="Unassembled WGS sequence"/>
</dbReference>
<keyword evidence="2" id="KW-1185">Reference proteome</keyword>
<sequence length="87" mass="10020">MATTSKKQYTLVVTRHFFYNRPSDEREVSGTLEELTKYFSYTLEVGNSWDHKIPTNPRTIKSLLSALEKSYEIKNNGMTSVKLKEAA</sequence>
<dbReference type="AlphaFoldDB" id="A0A9R1CYL5"/>
<dbReference type="EMBL" id="BPUB01000002">
    <property type="protein sequence ID" value="GJG59088.1"/>
    <property type="molecule type" value="Genomic_DNA"/>
</dbReference>
<evidence type="ECO:0000313" key="1">
    <source>
        <dbReference type="EMBL" id="GJG59088.1"/>
    </source>
</evidence>
<dbReference type="RefSeq" id="WP_223928902.1">
    <property type="nucleotide sequence ID" value="NZ_BPTU01000001.1"/>
</dbReference>
<organism evidence="1 2">
    <name type="scientific">Prevotella lacticifex</name>
    <dbReference type="NCBI Taxonomy" id="2854755"/>
    <lineage>
        <taxon>Bacteria</taxon>
        <taxon>Pseudomonadati</taxon>
        <taxon>Bacteroidota</taxon>
        <taxon>Bacteroidia</taxon>
        <taxon>Bacteroidales</taxon>
        <taxon>Prevotellaceae</taxon>
        <taxon>Prevotella</taxon>
    </lineage>
</organism>
<protein>
    <submittedName>
        <fullName evidence="1">Uncharacterized protein</fullName>
    </submittedName>
</protein>
<evidence type="ECO:0000313" key="2">
    <source>
        <dbReference type="Proteomes" id="UP000825483"/>
    </source>
</evidence>
<name>A0A9R1CYL5_9BACT</name>
<reference evidence="1" key="1">
    <citation type="journal article" date="2022" name="Int. J. Syst. Evol. Microbiol.">
        <title>Prevotella lacticifex sp. nov., isolated from the rumen of cows.</title>
        <authorList>
            <person name="Shinkai T."/>
            <person name="Ikeyama N."/>
            <person name="Kumagai M."/>
            <person name="Ohmori H."/>
            <person name="Sakamoto M."/>
            <person name="Ohkuma M."/>
            <person name="Mitsumori M."/>
        </authorList>
    </citation>
    <scope>NUCLEOTIDE SEQUENCE</scope>
    <source>
        <strain evidence="1">R5076</strain>
    </source>
</reference>